<proteinExistence type="inferred from homology"/>
<dbReference type="SUPFAM" id="SSF103506">
    <property type="entry name" value="Mitochondrial carrier"/>
    <property type="match status" value="1"/>
</dbReference>
<dbReference type="GO" id="GO:0005740">
    <property type="term" value="C:mitochondrial envelope"/>
    <property type="evidence" value="ECO:0000318"/>
    <property type="project" value="GO_Central"/>
</dbReference>
<dbReference type="PANTHER" id="PTHR45624:SF4">
    <property type="entry name" value="CONGESTED-LIKE TRACHEA PROTEIN-RELATED"/>
    <property type="match status" value="1"/>
</dbReference>
<accession>A0A1Y1I7V3</accession>
<comment type="similarity">
    <text evidence="2 10">Belongs to the mitochondrial carrier (TC 2.A.29) family.</text>
</comment>
<evidence type="ECO:0000256" key="7">
    <source>
        <dbReference type="ARBA" id="ARBA00023128"/>
    </source>
</evidence>
<dbReference type="Gene3D" id="1.50.40.10">
    <property type="entry name" value="Mitochondrial carrier domain"/>
    <property type="match status" value="1"/>
</dbReference>
<dbReference type="Proteomes" id="UP000054558">
    <property type="component" value="Unassembled WGS sequence"/>
</dbReference>
<keyword evidence="6" id="KW-1133">Transmembrane helix</keyword>
<name>A0A1Y1I7V3_KLENI</name>
<dbReference type="InterPro" id="IPR050567">
    <property type="entry name" value="Mitochondrial_Carrier"/>
</dbReference>
<comment type="subcellular location">
    <subcellularLocation>
        <location evidence="1">Mitochondrion membrane</location>
        <topology evidence="1">Multi-pass membrane protein</topology>
    </subcellularLocation>
</comment>
<keyword evidence="3 10" id="KW-0813">Transport</keyword>
<keyword evidence="12" id="KW-1185">Reference proteome</keyword>
<dbReference type="GO" id="GO:1902603">
    <property type="term" value="P:carnitine transmembrane transport"/>
    <property type="evidence" value="ECO:0000318"/>
    <property type="project" value="GO_Central"/>
</dbReference>
<keyword evidence="7" id="KW-0496">Mitochondrion</keyword>
<evidence type="ECO:0000313" key="12">
    <source>
        <dbReference type="Proteomes" id="UP000054558"/>
    </source>
</evidence>
<evidence type="ECO:0000256" key="1">
    <source>
        <dbReference type="ARBA" id="ARBA00004225"/>
    </source>
</evidence>
<dbReference type="InterPro" id="IPR018108">
    <property type="entry name" value="MCP_transmembrane"/>
</dbReference>
<evidence type="ECO:0000256" key="2">
    <source>
        <dbReference type="ARBA" id="ARBA00006375"/>
    </source>
</evidence>
<dbReference type="PROSITE" id="PS50920">
    <property type="entry name" value="SOLCAR"/>
    <property type="match status" value="3"/>
</dbReference>
<reference evidence="11 12" key="1">
    <citation type="journal article" date="2014" name="Nat. Commun.">
        <title>Klebsormidium flaccidum genome reveals primary factors for plant terrestrial adaptation.</title>
        <authorList>
            <person name="Hori K."/>
            <person name="Maruyama F."/>
            <person name="Fujisawa T."/>
            <person name="Togashi T."/>
            <person name="Yamamoto N."/>
            <person name="Seo M."/>
            <person name="Sato S."/>
            <person name="Yamada T."/>
            <person name="Mori H."/>
            <person name="Tajima N."/>
            <person name="Moriyama T."/>
            <person name="Ikeuchi M."/>
            <person name="Watanabe M."/>
            <person name="Wada H."/>
            <person name="Kobayashi K."/>
            <person name="Saito M."/>
            <person name="Masuda T."/>
            <person name="Sasaki-Sekimoto Y."/>
            <person name="Mashiguchi K."/>
            <person name="Awai K."/>
            <person name="Shimojima M."/>
            <person name="Masuda S."/>
            <person name="Iwai M."/>
            <person name="Nobusawa T."/>
            <person name="Narise T."/>
            <person name="Kondo S."/>
            <person name="Saito H."/>
            <person name="Sato R."/>
            <person name="Murakawa M."/>
            <person name="Ihara Y."/>
            <person name="Oshima-Yamada Y."/>
            <person name="Ohtaka K."/>
            <person name="Satoh M."/>
            <person name="Sonobe K."/>
            <person name="Ishii M."/>
            <person name="Ohtani R."/>
            <person name="Kanamori-Sato M."/>
            <person name="Honoki R."/>
            <person name="Miyazaki D."/>
            <person name="Mochizuki H."/>
            <person name="Umetsu J."/>
            <person name="Higashi K."/>
            <person name="Shibata D."/>
            <person name="Kamiya Y."/>
            <person name="Sato N."/>
            <person name="Nakamura Y."/>
            <person name="Tabata S."/>
            <person name="Ida S."/>
            <person name="Kurokawa K."/>
            <person name="Ohta H."/>
        </authorList>
    </citation>
    <scope>NUCLEOTIDE SEQUENCE [LARGE SCALE GENOMIC DNA]</scope>
    <source>
        <strain evidence="11 12">NIES-2285</strain>
    </source>
</reference>
<keyword evidence="4 9" id="KW-0812">Transmembrane</keyword>
<dbReference type="STRING" id="105231.A0A1Y1I7V3"/>
<evidence type="ECO:0000256" key="8">
    <source>
        <dbReference type="ARBA" id="ARBA00023136"/>
    </source>
</evidence>
<dbReference type="InterPro" id="IPR023395">
    <property type="entry name" value="MCP_dom_sf"/>
</dbReference>
<keyword evidence="8 9" id="KW-0472">Membrane</keyword>
<dbReference type="OrthoDB" id="14252at2759"/>
<evidence type="ECO:0000256" key="6">
    <source>
        <dbReference type="ARBA" id="ARBA00022989"/>
    </source>
</evidence>
<keyword evidence="5" id="KW-0677">Repeat</keyword>
<evidence type="ECO:0000256" key="5">
    <source>
        <dbReference type="ARBA" id="ARBA00022737"/>
    </source>
</evidence>
<feature type="repeat" description="Solcar" evidence="9">
    <location>
        <begin position="119"/>
        <end position="215"/>
    </location>
</feature>
<feature type="repeat" description="Solcar" evidence="9">
    <location>
        <begin position="227"/>
        <end position="340"/>
    </location>
</feature>
<organism evidence="11 12">
    <name type="scientific">Klebsormidium nitens</name>
    <name type="common">Green alga</name>
    <name type="synonym">Ulothrix nitens</name>
    <dbReference type="NCBI Taxonomy" id="105231"/>
    <lineage>
        <taxon>Eukaryota</taxon>
        <taxon>Viridiplantae</taxon>
        <taxon>Streptophyta</taxon>
        <taxon>Klebsormidiophyceae</taxon>
        <taxon>Klebsormidiales</taxon>
        <taxon>Klebsormidiaceae</taxon>
        <taxon>Klebsormidium</taxon>
    </lineage>
</organism>
<dbReference type="Pfam" id="PF00153">
    <property type="entry name" value="Mito_carr"/>
    <property type="match status" value="3"/>
</dbReference>
<dbReference type="GO" id="GO:0015227">
    <property type="term" value="F:O-acyl-L-carnitine transmembrane transporter activity"/>
    <property type="evidence" value="ECO:0000318"/>
    <property type="project" value="GO_Central"/>
</dbReference>
<evidence type="ECO:0000256" key="10">
    <source>
        <dbReference type="RuleBase" id="RU000488"/>
    </source>
</evidence>
<evidence type="ECO:0000256" key="9">
    <source>
        <dbReference type="PROSITE-ProRule" id="PRU00282"/>
    </source>
</evidence>
<gene>
    <name evidence="11" type="ORF">KFL_003000060</name>
</gene>
<dbReference type="InterPro" id="IPR002067">
    <property type="entry name" value="MCP"/>
</dbReference>
<dbReference type="PANTHER" id="PTHR45624">
    <property type="entry name" value="MITOCHONDRIAL BASIC AMINO ACIDS TRANSPORTER-RELATED"/>
    <property type="match status" value="1"/>
</dbReference>
<dbReference type="AlphaFoldDB" id="A0A1Y1I7V3"/>
<feature type="repeat" description="Solcar" evidence="9">
    <location>
        <begin position="2"/>
        <end position="102"/>
    </location>
</feature>
<evidence type="ECO:0000256" key="4">
    <source>
        <dbReference type="ARBA" id="ARBA00022692"/>
    </source>
</evidence>
<protein>
    <submittedName>
        <fullName evidence="11">Mitochondrial substrate carrier protein (Carnitine/acylcarnitine?)</fullName>
    </submittedName>
</protein>
<dbReference type="GO" id="GO:0031966">
    <property type="term" value="C:mitochondrial membrane"/>
    <property type="evidence" value="ECO:0007669"/>
    <property type="project" value="UniProtKB-SubCell"/>
</dbReference>
<dbReference type="OMA" id="VYRESGW"/>
<sequence>MALDFVAGTVGGCAGIVVGHPFDLIKVRLQTQPDVSVASAARSAGEASTSGAGLYKGPMDCLKRTLQKEGARGLFKGLASPVVGNVPIQAICFGAYGAARRAIYSLEGGSGSITNYSQQPLHQVALAGGFAGFANCFISTPTELVKIKLQMQQETTKKPVKGALGTGFTGPVECAKHIYRIGGLHGLYRGFWTTALRDSLAFAIYFSFYEGTCRALTPASETPGCQMSPIRTMIAGSVCGAASWALTYPLDVIKSRLQSQEIIPAHNPSPVLAVAGGPATSGERLRSKPIQQPVGMVQCAINSYKSGGVGVFFKGFAPTILRSIPVGAVTFLGFEAVMTLAGEG</sequence>
<dbReference type="EMBL" id="DF237249">
    <property type="protein sequence ID" value="GAQ86613.1"/>
    <property type="molecule type" value="Genomic_DNA"/>
</dbReference>
<dbReference type="GO" id="GO:0006839">
    <property type="term" value="P:mitochondrial transport"/>
    <property type="evidence" value="ECO:0000318"/>
    <property type="project" value="GO_Central"/>
</dbReference>
<evidence type="ECO:0000256" key="3">
    <source>
        <dbReference type="ARBA" id="ARBA00022448"/>
    </source>
</evidence>
<dbReference type="PRINTS" id="PR00926">
    <property type="entry name" value="MITOCARRIER"/>
</dbReference>
<evidence type="ECO:0000313" key="11">
    <source>
        <dbReference type="EMBL" id="GAQ86613.1"/>
    </source>
</evidence>